<feature type="transmembrane region" description="Helical" evidence="7">
    <location>
        <begin position="139"/>
        <end position="157"/>
    </location>
</feature>
<sequence length="525" mass="53894">MGHNQSVGARGQQPRHDPALTMPTDTHPTQTNPAPAGAEPTGRVPIGADPTSADRNHPPAADPALRPGDADAPPPADPDGAPAGTDPSVRGPKALLALAGLRRLILLRLLGALGDGAFQGALAGAVLFSPEHSTSAAEIAAGFAVLLLPYSVLGPFAGALLDRWSRRQVLVWANVLRAVLVLAVAGILALDAPYGVLFVAALFVTGTSRFVGSGLSASIPHTVPLDSLTGANALATTAGSIATLVGAGVAFGLRSLLGDTHGPLAVVTAAVAVFYLAAALVARRFARAALGPDETDEPPQPLLAVVQGLFSGVHHLWVRPTVGLAVGLIVLVRFCFGLATLVVLLLFQHHFHGSGIFAAGVAGLGQVLAVSGVGLFVGAVTTGYFVRLLGQCRFLVLVLVVCAVVVWTCGTRFTEPMTMVTAFVLAYGYQSAKVCADAIAQRDSADDHVGRVFAVYDTANNVFYVAAFALGVWLVPSDGHGLTGPVLVGAVYLLGALGYWLATGVVERRTAANTDQAVSARPSFQ</sequence>
<dbReference type="Proteomes" id="UP000562984">
    <property type="component" value="Unassembled WGS sequence"/>
</dbReference>
<feature type="compositionally biased region" description="Low complexity" evidence="6">
    <location>
        <begin position="58"/>
        <end position="71"/>
    </location>
</feature>
<reference evidence="8 9" key="1">
    <citation type="submission" date="2020-05" db="EMBL/GenBank/DDBJ databases">
        <title>Nakamurella sp. DB0629 isolated from air conditioner.</title>
        <authorList>
            <person name="Kim D.H."/>
            <person name="Kim D.-U."/>
        </authorList>
    </citation>
    <scope>NUCLEOTIDE SEQUENCE [LARGE SCALE GENOMIC DNA]</scope>
    <source>
        <strain evidence="8 9">DB0629</strain>
    </source>
</reference>
<dbReference type="Pfam" id="PF07690">
    <property type="entry name" value="MFS_1"/>
    <property type="match status" value="1"/>
</dbReference>
<feature type="transmembrane region" description="Helical" evidence="7">
    <location>
        <begin position="384"/>
        <end position="409"/>
    </location>
</feature>
<evidence type="ECO:0000256" key="3">
    <source>
        <dbReference type="ARBA" id="ARBA00022692"/>
    </source>
</evidence>
<protein>
    <submittedName>
        <fullName evidence="8">MFS transporter</fullName>
    </submittedName>
</protein>
<feature type="transmembrane region" description="Helical" evidence="7">
    <location>
        <begin position="264"/>
        <end position="282"/>
    </location>
</feature>
<proteinExistence type="predicted"/>
<feature type="transmembrane region" description="Helical" evidence="7">
    <location>
        <begin position="324"/>
        <end position="347"/>
    </location>
</feature>
<feature type="compositionally biased region" description="Low complexity" evidence="6">
    <location>
        <begin position="78"/>
        <end position="87"/>
    </location>
</feature>
<dbReference type="AlphaFoldDB" id="A0A849A8A3"/>
<dbReference type="SUPFAM" id="SSF103473">
    <property type="entry name" value="MFS general substrate transporter"/>
    <property type="match status" value="1"/>
</dbReference>
<evidence type="ECO:0000256" key="5">
    <source>
        <dbReference type="ARBA" id="ARBA00023136"/>
    </source>
</evidence>
<keyword evidence="4 7" id="KW-1133">Transmembrane helix</keyword>
<feature type="transmembrane region" description="Helical" evidence="7">
    <location>
        <begin position="169"/>
        <end position="190"/>
    </location>
</feature>
<keyword evidence="3 7" id="KW-0812">Transmembrane</keyword>
<dbReference type="RefSeq" id="WP_171200482.1">
    <property type="nucleotide sequence ID" value="NZ_JABEND010000008.1"/>
</dbReference>
<dbReference type="Gene3D" id="1.20.1250.20">
    <property type="entry name" value="MFS general substrate transporter like domains"/>
    <property type="match status" value="1"/>
</dbReference>
<evidence type="ECO:0000256" key="2">
    <source>
        <dbReference type="ARBA" id="ARBA00022475"/>
    </source>
</evidence>
<dbReference type="PANTHER" id="PTHR23513">
    <property type="entry name" value="INTEGRAL MEMBRANE EFFLUX PROTEIN-RELATED"/>
    <property type="match status" value="1"/>
</dbReference>
<dbReference type="GO" id="GO:0022857">
    <property type="term" value="F:transmembrane transporter activity"/>
    <property type="evidence" value="ECO:0007669"/>
    <property type="project" value="InterPro"/>
</dbReference>
<keyword evidence="2" id="KW-1003">Cell membrane</keyword>
<evidence type="ECO:0000256" key="1">
    <source>
        <dbReference type="ARBA" id="ARBA00004651"/>
    </source>
</evidence>
<feature type="transmembrane region" description="Helical" evidence="7">
    <location>
        <begin position="105"/>
        <end position="127"/>
    </location>
</feature>
<dbReference type="InterPro" id="IPR011701">
    <property type="entry name" value="MFS"/>
</dbReference>
<feature type="transmembrane region" description="Helical" evidence="7">
    <location>
        <begin position="458"/>
        <end position="476"/>
    </location>
</feature>
<dbReference type="PANTHER" id="PTHR23513:SF17">
    <property type="entry name" value="MEMBRANE PROTEIN"/>
    <property type="match status" value="1"/>
</dbReference>
<feature type="transmembrane region" description="Helical" evidence="7">
    <location>
        <begin position="196"/>
        <end position="219"/>
    </location>
</feature>
<evidence type="ECO:0000256" key="4">
    <source>
        <dbReference type="ARBA" id="ARBA00022989"/>
    </source>
</evidence>
<keyword evidence="5 7" id="KW-0472">Membrane</keyword>
<organism evidence="8 9">
    <name type="scientific">Nakamurella aerolata</name>
    <dbReference type="NCBI Taxonomy" id="1656892"/>
    <lineage>
        <taxon>Bacteria</taxon>
        <taxon>Bacillati</taxon>
        <taxon>Actinomycetota</taxon>
        <taxon>Actinomycetes</taxon>
        <taxon>Nakamurellales</taxon>
        <taxon>Nakamurellaceae</taxon>
        <taxon>Nakamurella</taxon>
    </lineage>
</organism>
<name>A0A849A8A3_9ACTN</name>
<evidence type="ECO:0000256" key="6">
    <source>
        <dbReference type="SAM" id="MobiDB-lite"/>
    </source>
</evidence>
<feature type="compositionally biased region" description="Polar residues" evidence="6">
    <location>
        <begin position="23"/>
        <end position="33"/>
    </location>
</feature>
<evidence type="ECO:0000313" key="9">
    <source>
        <dbReference type="Proteomes" id="UP000562984"/>
    </source>
</evidence>
<keyword evidence="9" id="KW-1185">Reference proteome</keyword>
<feature type="transmembrane region" description="Helical" evidence="7">
    <location>
        <begin position="482"/>
        <end position="502"/>
    </location>
</feature>
<comment type="subcellular location">
    <subcellularLocation>
        <location evidence="1">Cell membrane</location>
        <topology evidence="1">Multi-pass membrane protein</topology>
    </subcellularLocation>
</comment>
<dbReference type="InterPro" id="IPR036259">
    <property type="entry name" value="MFS_trans_sf"/>
</dbReference>
<evidence type="ECO:0000313" key="8">
    <source>
        <dbReference type="EMBL" id="NNG36789.1"/>
    </source>
</evidence>
<feature type="transmembrane region" description="Helical" evidence="7">
    <location>
        <begin position="356"/>
        <end position="378"/>
    </location>
</feature>
<gene>
    <name evidence="8" type="ORF">HKD39_13915</name>
</gene>
<evidence type="ECO:0000256" key="7">
    <source>
        <dbReference type="SAM" id="Phobius"/>
    </source>
</evidence>
<dbReference type="CDD" id="cd06173">
    <property type="entry name" value="MFS_MefA_like"/>
    <property type="match status" value="1"/>
</dbReference>
<comment type="caution">
    <text evidence="8">The sequence shown here is derived from an EMBL/GenBank/DDBJ whole genome shotgun (WGS) entry which is preliminary data.</text>
</comment>
<accession>A0A849A8A3</accession>
<feature type="transmembrane region" description="Helical" evidence="7">
    <location>
        <begin position="231"/>
        <end position="252"/>
    </location>
</feature>
<dbReference type="GO" id="GO:0005886">
    <property type="term" value="C:plasma membrane"/>
    <property type="evidence" value="ECO:0007669"/>
    <property type="project" value="UniProtKB-SubCell"/>
</dbReference>
<dbReference type="EMBL" id="JABEND010000008">
    <property type="protein sequence ID" value="NNG36789.1"/>
    <property type="molecule type" value="Genomic_DNA"/>
</dbReference>
<feature type="region of interest" description="Disordered" evidence="6">
    <location>
        <begin position="1"/>
        <end position="88"/>
    </location>
</feature>